<protein>
    <recommendedName>
        <fullName evidence="4">Copper chaperone PCu(A)C</fullName>
    </recommendedName>
</protein>
<evidence type="ECO:0000313" key="3">
    <source>
        <dbReference type="Proteomes" id="UP000182840"/>
    </source>
</evidence>
<keyword evidence="2" id="KW-0614">Plasmid</keyword>
<feature type="chain" id="PRO_5012453645" description="Copper chaperone PCu(A)C" evidence="1">
    <location>
        <begin position="19"/>
        <end position="160"/>
    </location>
</feature>
<dbReference type="PANTHER" id="PTHR36302">
    <property type="entry name" value="BLR7088 PROTEIN"/>
    <property type="match status" value="1"/>
</dbReference>
<name>A0A1L3SZY0_9HYPH</name>
<dbReference type="AlphaFoldDB" id="A0A1L3SZY0"/>
<geneLocation type="plasmid" evidence="2">
    <name>unnamed1</name>
</geneLocation>
<dbReference type="KEGG" id="meso:BSQ44_25410"/>
<evidence type="ECO:0000256" key="1">
    <source>
        <dbReference type="SAM" id="SignalP"/>
    </source>
</evidence>
<dbReference type="Proteomes" id="UP000182840">
    <property type="component" value="Plasmid unnamed1"/>
</dbReference>
<dbReference type="SUPFAM" id="SSF110087">
    <property type="entry name" value="DR1885-like metal-binding protein"/>
    <property type="match status" value="1"/>
</dbReference>
<keyword evidence="3" id="KW-1185">Reference proteome</keyword>
<dbReference type="EMBL" id="CP018172">
    <property type="protein sequence ID" value="APH74966.1"/>
    <property type="molecule type" value="Genomic_DNA"/>
</dbReference>
<evidence type="ECO:0000313" key="2">
    <source>
        <dbReference type="EMBL" id="APH74966.1"/>
    </source>
</evidence>
<dbReference type="InterPro" id="IPR036182">
    <property type="entry name" value="PCuAC_sf"/>
</dbReference>
<dbReference type="Pfam" id="PF04314">
    <property type="entry name" value="PCuAC"/>
    <property type="match status" value="1"/>
</dbReference>
<proteinExistence type="predicted"/>
<evidence type="ECO:0008006" key="4">
    <source>
        <dbReference type="Google" id="ProtNLM"/>
    </source>
</evidence>
<keyword evidence="1" id="KW-0732">Signal</keyword>
<accession>A0A1L3SZY0</accession>
<dbReference type="InterPro" id="IPR007410">
    <property type="entry name" value="LpqE-like"/>
</dbReference>
<reference evidence="2 3" key="1">
    <citation type="submission" date="2016-11" db="EMBL/GenBank/DDBJ databases">
        <title>Mesorhizobium oceanicum sp. nov., isolated from deep seawater in South China Sea.</title>
        <authorList>
            <person name="Fu G.-Y."/>
        </authorList>
    </citation>
    <scope>NUCLEOTIDE SEQUENCE [LARGE SCALE GENOMIC DNA]</scope>
    <source>
        <strain evidence="2 3">B7</strain>
        <plasmid evidence="3">Plasmid unnamed1</plasmid>
    </source>
</reference>
<sequence>MKLICMLAAMLLSTSAFAHQFSQGDIKIGHPWSRVTPSAAPVAGAYLTVTNSGSQPDRLTGGSTPIADRIEVHQMTMDDGIARMRPLPDGVEIAAGASVELAPGGIHLMLIKPNQQLIEGSSFKATLEFARAGTVEIEFVVQRNPTVETGSGNEHGGHTP</sequence>
<dbReference type="InterPro" id="IPR058248">
    <property type="entry name" value="Lxx211020-like"/>
</dbReference>
<dbReference type="Gene3D" id="2.60.40.1890">
    <property type="entry name" value="PCu(A)C copper chaperone"/>
    <property type="match status" value="1"/>
</dbReference>
<dbReference type="PANTHER" id="PTHR36302:SF1">
    <property type="entry name" value="COPPER CHAPERONE PCU(A)C"/>
    <property type="match status" value="1"/>
</dbReference>
<feature type="signal peptide" evidence="1">
    <location>
        <begin position="1"/>
        <end position="18"/>
    </location>
</feature>
<gene>
    <name evidence="2" type="ORF">BSQ44_25410</name>
</gene>
<organism evidence="2 3">
    <name type="scientific">Aquibium oceanicum</name>
    <dbReference type="NCBI Taxonomy" id="1670800"/>
    <lineage>
        <taxon>Bacteria</taxon>
        <taxon>Pseudomonadati</taxon>
        <taxon>Pseudomonadota</taxon>
        <taxon>Alphaproteobacteria</taxon>
        <taxon>Hyphomicrobiales</taxon>
        <taxon>Phyllobacteriaceae</taxon>
        <taxon>Aquibium</taxon>
    </lineage>
</organism>
<dbReference type="OrthoDB" id="9796962at2"/>